<dbReference type="GO" id="GO:0016829">
    <property type="term" value="F:lyase activity"/>
    <property type="evidence" value="ECO:0007669"/>
    <property type="project" value="UniProtKB-KW"/>
</dbReference>
<dbReference type="PIRSF" id="PIRSF015582">
    <property type="entry name" value="Cit_lyase_B"/>
    <property type="match status" value="1"/>
</dbReference>
<dbReference type="InterPro" id="IPR011206">
    <property type="entry name" value="Citrate_lyase_beta/mcl1/mcl2"/>
</dbReference>
<dbReference type="AlphaFoldDB" id="A0AAE4U4L3"/>
<dbReference type="SUPFAM" id="SSF51621">
    <property type="entry name" value="Phosphoenolpyruvate/pyruvate domain"/>
    <property type="match status" value="1"/>
</dbReference>
<dbReference type="EMBL" id="JAWLKJ010000001">
    <property type="protein sequence ID" value="MDV6298064.1"/>
    <property type="molecule type" value="Genomic_DNA"/>
</dbReference>
<dbReference type="Gene3D" id="3.20.20.60">
    <property type="entry name" value="Phosphoenolpyruvate-binding domains"/>
    <property type="match status" value="1"/>
</dbReference>
<evidence type="ECO:0000259" key="6">
    <source>
        <dbReference type="Pfam" id="PF03328"/>
    </source>
</evidence>
<keyword evidence="3 5" id="KW-0460">Magnesium</keyword>
<dbReference type="InterPro" id="IPR040442">
    <property type="entry name" value="Pyrv_kinase-like_dom_sf"/>
</dbReference>
<dbReference type="RefSeq" id="WP_317468477.1">
    <property type="nucleotide sequence ID" value="NZ_JAWLKJ010000001.1"/>
</dbReference>
<dbReference type="Proteomes" id="UP001185873">
    <property type="component" value="Unassembled WGS sequence"/>
</dbReference>
<organism evidence="7 8">
    <name type="scientific">Dietzia maris</name>
    <dbReference type="NCBI Taxonomy" id="37915"/>
    <lineage>
        <taxon>Bacteria</taxon>
        <taxon>Bacillati</taxon>
        <taxon>Actinomycetota</taxon>
        <taxon>Actinomycetes</taxon>
        <taxon>Mycobacteriales</taxon>
        <taxon>Dietziaceae</taxon>
        <taxon>Dietzia</taxon>
    </lineage>
</organism>
<feature type="binding site" evidence="4">
    <location>
        <position position="70"/>
    </location>
    <ligand>
        <name>substrate</name>
    </ligand>
</feature>
<gene>
    <name evidence="7" type="ORF">R3P82_02950</name>
</gene>
<sequence>MDPIDHAPTPRRATLVCPGSAPEKITKALASPADEVVVDLEDAVAPARKDEARRALGDLSPRPTGTLAVRVNAPGTPWFADDLRAVAALGATVASVVIPKVDSPSDLEEVERILDIASAHGLVIQALVETARGLRDVEAVADAGGRLVGLILGYADLGAELGRSPGAAPELWLAIQDRVLVAARAAGIQAIDGPALYTSADDRLRSDAGRTAALGFDGKWVIHPGQVASVTEAYTPTDEELARAREVLEALSAAENSGHGAVGLNGMMLDEAVAVAARRTLARAGGA</sequence>
<dbReference type="InterPro" id="IPR005000">
    <property type="entry name" value="Aldolase/citrate-lyase_domain"/>
</dbReference>
<keyword evidence="7" id="KW-0456">Lyase</keyword>
<accession>A0AAE4U4L3</accession>
<evidence type="ECO:0000313" key="7">
    <source>
        <dbReference type="EMBL" id="MDV6298064.1"/>
    </source>
</evidence>
<dbReference type="GO" id="GO:0000287">
    <property type="term" value="F:magnesium ion binding"/>
    <property type="evidence" value="ECO:0007669"/>
    <property type="project" value="TreeGrafter"/>
</dbReference>
<comment type="caution">
    <text evidence="7">The sequence shown here is derived from an EMBL/GenBank/DDBJ whole genome shotgun (WGS) entry which is preliminary data.</text>
</comment>
<evidence type="ECO:0000256" key="1">
    <source>
        <dbReference type="ARBA" id="ARBA00001946"/>
    </source>
</evidence>
<dbReference type="GO" id="GO:0006107">
    <property type="term" value="P:oxaloacetate metabolic process"/>
    <property type="evidence" value="ECO:0007669"/>
    <property type="project" value="TreeGrafter"/>
</dbReference>
<dbReference type="Pfam" id="PF03328">
    <property type="entry name" value="HpcH_HpaI"/>
    <property type="match status" value="1"/>
</dbReference>
<comment type="cofactor">
    <cofactor evidence="1">
        <name>Mg(2+)</name>
        <dbReference type="ChEBI" id="CHEBI:18420"/>
    </cofactor>
</comment>
<proteinExistence type="predicted"/>
<evidence type="ECO:0000256" key="2">
    <source>
        <dbReference type="ARBA" id="ARBA00022723"/>
    </source>
</evidence>
<feature type="binding site" evidence="5">
    <location>
        <position position="156"/>
    </location>
    <ligand>
        <name>Mg(2+)</name>
        <dbReference type="ChEBI" id="CHEBI:18420"/>
    </ligand>
</feature>
<feature type="binding site" evidence="4">
    <location>
        <position position="129"/>
    </location>
    <ligand>
        <name>substrate</name>
    </ligand>
</feature>
<reference evidence="7" key="1">
    <citation type="submission" date="2023-10" db="EMBL/GenBank/DDBJ databases">
        <title>Development of a sustainable strategy for remediation of hydrocarbon-contaminated territories based on the waste exchange concept.</title>
        <authorList>
            <person name="Krivoruchko A."/>
        </authorList>
    </citation>
    <scope>NUCLEOTIDE SEQUENCE</scope>
    <source>
        <strain evidence="7">IEGM 1175</strain>
    </source>
</reference>
<evidence type="ECO:0000256" key="3">
    <source>
        <dbReference type="ARBA" id="ARBA00022842"/>
    </source>
</evidence>
<name>A0AAE4U4L3_9ACTN</name>
<dbReference type="PANTHER" id="PTHR32308">
    <property type="entry name" value="LYASE BETA SUBUNIT, PUTATIVE (AFU_ORTHOLOGUE AFUA_4G13030)-RELATED"/>
    <property type="match status" value="1"/>
</dbReference>
<evidence type="ECO:0000256" key="5">
    <source>
        <dbReference type="PIRSR" id="PIRSR015582-2"/>
    </source>
</evidence>
<keyword evidence="2 5" id="KW-0479">Metal-binding</keyword>
<dbReference type="PANTHER" id="PTHR32308:SF0">
    <property type="entry name" value="HPCH_HPAI ALDOLASE_CITRATE LYASE DOMAIN-CONTAINING PROTEIN"/>
    <property type="match status" value="1"/>
</dbReference>
<feature type="binding site" evidence="5">
    <location>
        <position position="129"/>
    </location>
    <ligand>
        <name>Mg(2+)</name>
        <dbReference type="ChEBI" id="CHEBI:18420"/>
    </ligand>
</feature>
<evidence type="ECO:0000256" key="4">
    <source>
        <dbReference type="PIRSR" id="PIRSR015582-1"/>
    </source>
</evidence>
<feature type="domain" description="HpcH/HpaI aldolase/citrate lyase" evidence="6">
    <location>
        <begin position="13"/>
        <end position="224"/>
    </location>
</feature>
<protein>
    <submittedName>
        <fullName evidence="7">CoA ester lyase</fullName>
    </submittedName>
</protein>
<dbReference type="InterPro" id="IPR015813">
    <property type="entry name" value="Pyrv/PenolPyrv_kinase-like_dom"/>
</dbReference>
<evidence type="ECO:0000313" key="8">
    <source>
        <dbReference type="Proteomes" id="UP001185873"/>
    </source>
</evidence>